<protein>
    <submittedName>
        <fullName evidence="1">Uncharacterized protein</fullName>
    </submittedName>
</protein>
<dbReference type="Proteomes" id="UP001279734">
    <property type="component" value="Unassembled WGS sequence"/>
</dbReference>
<gene>
    <name evidence="1" type="ORF">Nepgr_020978</name>
</gene>
<keyword evidence="2" id="KW-1185">Reference proteome</keyword>
<reference evidence="1" key="1">
    <citation type="submission" date="2023-05" db="EMBL/GenBank/DDBJ databases">
        <title>Nepenthes gracilis genome sequencing.</title>
        <authorList>
            <person name="Fukushima K."/>
        </authorList>
    </citation>
    <scope>NUCLEOTIDE SEQUENCE</scope>
    <source>
        <strain evidence="1">SING2019-196</strain>
    </source>
</reference>
<name>A0AAD3XVJ6_NEPGR</name>
<dbReference type="AlphaFoldDB" id="A0AAD3XVJ6"/>
<proteinExistence type="predicted"/>
<evidence type="ECO:0000313" key="2">
    <source>
        <dbReference type="Proteomes" id="UP001279734"/>
    </source>
</evidence>
<organism evidence="1 2">
    <name type="scientific">Nepenthes gracilis</name>
    <name type="common">Slender pitcher plant</name>
    <dbReference type="NCBI Taxonomy" id="150966"/>
    <lineage>
        <taxon>Eukaryota</taxon>
        <taxon>Viridiplantae</taxon>
        <taxon>Streptophyta</taxon>
        <taxon>Embryophyta</taxon>
        <taxon>Tracheophyta</taxon>
        <taxon>Spermatophyta</taxon>
        <taxon>Magnoliopsida</taxon>
        <taxon>eudicotyledons</taxon>
        <taxon>Gunneridae</taxon>
        <taxon>Pentapetalae</taxon>
        <taxon>Caryophyllales</taxon>
        <taxon>Nepenthaceae</taxon>
        <taxon>Nepenthes</taxon>
    </lineage>
</organism>
<sequence length="100" mass="11487">MRITPQHFPEFLLCRNRGPSFDNSVDSIRWTGVVVGSLYIQEQPVVVEDDLEPSFSHENEGVKRHGGSWGIHRRRRKLRLHPYFDCTTYPTSAAVAFCIA</sequence>
<comment type="caution">
    <text evidence="1">The sequence shown here is derived from an EMBL/GenBank/DDBJ whole genome shotgun (WGS) entry which is preliminary data.</text>
</comment>
<evidence type="ECO:0000313" key="1">
    <source>
        <dbReference type="EMBL" id="GMH19137.1"/>
    </source>
</evidence>
<accession>A0AAD3XVJ6</accession>
<dbReference type="EMBL" id="BSYO01000020">
    <property type="protein sequence ID" value="GMH19137.1"/>
    <property type="molecule type" value="Genomic_DNA"/>
</dbReference>